<organism evidence="2 3">
    <name type="scientific">Paenibacillus allorhizoplanae</name>
    <dbReference type="NCBI Taxonomy" id="2905648"/>
    <lineage>
        <taxon>Bacteria</taxon>
        <taxon>Bacillati</taxon>
        <taxon>Bacillota</taxon>
        <taxon>Bacilli</taxon>
        <taxon>Bacillales</taxon>
        <taxon>Paenibacillaceae</taxon>
        <taxon>Paenibacillus</taxon>
    </lineage>
</organism>
<feature type="chain" id="PRO_5046176736" evidence="1">
    <location>
        <begin position="27"/>
        <end position="90"/>
    </location>
</feature>
<dbReference type="RefSeq" id="WP_236289205.1">
    <property type="nucleotide sequence ID" value="NZ_CAKMMW010000010.1"/>
</dbReference>
<evidence type="ECO:0000313" key="3">
    <source>
        <dbReference type="Proteomes" id="UP000838821"/>
    </source>
</evidence>
<dbReference type="EMBL" id="CAKMMW010000010">
    <property type="protein sequence ID" value="CAH1210753.1"/>
    <property type="molecule type" value="Genomic_DNA"/>
</dbReference>
<name>A0ABN8GR29_9BACL</name>
<feature type="signal peptide" evidence="1">
    <location>
        <begin position="1"/>
        <end position="26"/>
    </location>
</feature>
<keyword evidence="1" id="KW-0732">Signal</keyword>
<accession>A0ABN8GR29</accession>
<gene>
    <name evidence="2" type="ORF">PAECIP111891_03576</name>
</gene>
<sequence length="90" mass="9816">MKKFLKTKLALLLATSCLMVPSVISAATETVDAPTYTYQNGYIYTLVHDIYVPGRYLIDEDTIAVYIPGGVGIIAVDKDTVLPEGSVYLN</sequence>
<proteinExistence type="predicted"/>
<protein>
    <submittedName>
        <fullName evidence="2">Uncharacterized protein</fullName>
    </submittedName>
</protein>
<evidence type="ECO:0000256" key="1">
    <source>
        <dbReference type="SAM" id="SignalP"/>
    </source>
</evidence>
<reference evidence="2" key="1">
    <citation type="submission" date="2022-01" db="EMBL/GenBank/DDBJ databases">
        <authorList>
            <person name="Criscuolo A."/>
        </authorList>
    </citation>
    <scope>NUCLEOTIDE SEQUENCE</scope>
    <source>
        <strain evidence="2">CIP111891</strain>
    </source>
</reference>
<dbReference type="Proteomes" id="UP000838821">
    <property type="component" value="Unassembled WGS sequence"/>
</dbReference>
<evidence type="ECO:0000313" key="2">
    <source>
        <dbReference type="EMBL" id="CAH1210753.1"/>
    </source>
</evidence>
<keyword evidence="3" id="KW-1185">Reference proteome</keyword>
<comment type="caution">
    <text evidence="2">The sequence shown here is derived from an EMBL/GenBank/DDBJ whole genome shotgun (WGS) entry which is preliminary data.</text>
</comment>